<feature type="domain" description="Metallo-beta-lactamase" evidence="5">
    <location>
        <begin position="15"/>
        <end position="176"/>
    </location>
</feature>
<dbReference type="Proteomes" id="UP001193081">
    <property type="component" value="Unassembled WGS sequence"/>
</dbReference>
<reference evidence="6 7" key="1">
    <citation type="submission" date="2021-03" db="EMBL/GenBank/DDBJ databases">
        <authorList>
            <person name="Grouzdev D.S."/>
        </authorList>
    </citation>
    <scope>NUCLEOTIDE SEQUENCE [LARGE SCALE GENOMIC DNA]</scope>
    <source>
        <strain evidence="6 7">M50-1</strain>
    </source>
</reference>
<proteinExistence type="predicted"/>
<dbReference type="EMBL" id="SIJK02000013">
    <property type="protein sequence ID" value="MBP1465895.1"/>
    <property type="molecule type" value="Genomic_DNA"/>
</dbReference>
<evidence type="ECO:0000313" key="7">
    <source>
        <dbReference type="Proteomes" id="UP001193081"/>
    </source>
</evidence>
<keyword evidence="3" id="KW-0378">Hydrolase</keyword>
<dbReference type="InterPro" id="IPR036866">
    <property type="entry name" value="RibonucZ/Hydroxyglut_hydro"/>
</dbReference>
<dbReference type="Pfam" id="PF00753">
    <property type="entry name" value="Lactamase_B"/>
    <property type="match status" value="1"/>
</dbReference>
<keyword evidence="7" id="KW-1185">Reference proteome</keyword>
<evidence type="ECO:0000256" key="1">
    <source>
        <dbReference type="ARBA" id="ARBA00001947"/>
    </source>
</evidence>
<keyword evidence="2" id="KW-0479">Metal-binding</keyword>
<sequence>MVPLLVRTCEVGPWPMNAYALVCPQTGASALVDPGADPERLLALLQGTQPVALILTHTHRDHIGALEEMRALLHVPLSAHPGPHANDLHLELDAHLHHDATLNIGEGQVRIYATPGHCADQVSLAVIGGEAILVGDTLFAGGPGRTWSAGDFQTSLATLRTVVLPWPDTAHCYPGHGPAFRLGEVRPLIEQFLARQRPADFYGHAEW</sequence>
<evidence type="ECO:0000313" key="6">
    <source>
        <dbReference type="EMBL" id="MBP1465895.1"/>
    </source>
</evidence>
<dbReference type="PANTHER" id="PTHR46233:SF3">
    <property type="entry name" value="HYDROXYACYLGLUTATHIONE HYDROLASE GLOC"/>
    <property type="match status" value="1"/>
</dbReference>
<dbReference type="InterPro" id="IPR051453">
    <property type="entry name" value="MBL_Glyoxalase_II"/>
</dbReference>
<dbReference type="InterPro" id="IPR001279">
    <property type="entry name" value="Metallo-B-lactamas"/>
</dbReference>
<dbReference type="RefSeq" id="WP_135477918.1">
    <property type="nucleotide sequence ID" value="NZ_SIJK02000013.1"/>
</dbReference>
<evidence type="ECO:0000256" key="4">
    <source>
        <dbReference type="ARBA" id="ARBA00022833"/>
    </source>
</evidence>
<organism evidence="6 7">
    <name type="scientific">Candidatus Chloroploca mongolica</name>
    <dbReference type="NCBI Taxonomy" id="2528176"/>
    <lineage>
        <taxon>Bacteria</taxon>
        <taxon>Bacillati</taxon>
        <taxon>Chloroflexota</taxon>
        <taxon>Chloroflexia</taxon>
        <taxon>Chloroflexales</taxon>
        <taxon>Chloroflexineae</taxon>
        <taxon>Oscillochloridaceae</taxon>
        <taxon>Candidatus Chloroploca</taxon>
    </lineage>
</organism>
<evidence type="ECO:0000256" key="2">
    <source>
        <dbReference type="ARBA" id="ARBA00022723"/>
    </source>
</evidence>
<evidence type="ECO:0000256" key="3">
    <source>
        <dbReference type="ARBA" id="ARBA00022801"/>
    </source>
</evidence>
<comment type="caution">
    <text evidence="6">The sequence shown here is derived from an EMBL/GenBank/DDBJ whole genome shotgun (WGS) entry which is preliminary data.</text>
</comment>
<comment type="cofactor">
    <cofactor evidence="1">
        <name>Zn(2+)</name>
        <dbReference type="ChEBI" id="CHEBI:29105"/>
    </cofactor>
</comment>
<dbReference type="SMART" id="SM00849">
    <property type="entry name" value="Lactamase_B"/>
    <property type="match status" value="1"/>
</dbReference>
<protein>
    <submittedName>
        <fullName evidence="6">MBL fold metallo-hydrolase</fullName>
    </submittedName>
</protein>
<name>A0ABS4D8Y5_9CHLR</name>
<dbReference type="PANTHER" id="PTHR46233">
    <property type="entry name" value="HYDROXYACYLGLUTATHIONE HYDROLASE GLOC"/>
    <property type="match status" value="1"/>
</dbReference>
<gene>
    <name evidence="6" type="ORF">EYB53_009285</name>
</gene>
<dbReference type="CDD" id="cd06262">
    <property type="entry name" value="metallo-hydrolase-like_MBL-fold"/>
    <property type="match status" value="1"/>
</dbReference>
<evidence type="ECO:0000259" key="5">
    <source>
        <dbReference type="SMART" id="SM00849"/>
    </source>
</evidence>
<dbReference type="SUPFAM" id="SSF56281">
    <property type="entry name" value="Metallo-hydrolase/oxidoreductase"/>
    <property type="match status" value="1"/>
</dbReference>
<accession>A0ABS4D8Y5</accession>
<keyword evidence="4" id="KW-0862">Zinc</keyword>
<dbReference type="Gene3D" id="3.60.15.10">
    <property type="entry name" value="Ribonuclease Z/Hydroxyacylglutathione hydrolase-like"/>
    <property type="match status" value="1"/>
</dbReference>